<organism evidence="1 2">
    <name type="scientific">Chitinophaga varians</name>
    <dbReference type="NCBI Taxonomy" id="2202339"/>
    <lineage>
        <taxon>Bacteria</taxon>
        <taxon>Pseudomonadati</taxon>
        <taxon>Bacteroidota</taxon>
        <taxon>Chitinophagia</taxon>
        <taxon>Chitinophagales</taxon>
        <taxon>Chitinophagaceae</taxon>
        <taxon>Chitinophaga</taxon>
    </lineage>
</organism>
<comment type="caution">
    <text evidence="1">The sequence shown here is derived from an EMBL/GenBank/DDBJ whole genome shotgun (WGS) entry which is preliminary data.</text>
</comment>
<evidence type="ECO:0000313" key="2">
    <source>
        <dbReference type="Proteomes" id="UP000570474"/>
    </source>
</evidence>
<name>A0A847RV91_9BACT</name>
<dbReference type="EMBL" id="JABAIA010000002">
    <property type="protein sequence ID" value="NLR66993.1"/>
    <property type="molecule type" value="Genomic_DNA"/>
</dbReference>
<dbReference type="Proteomes" id="UP000570474">
    <property type="component" value="Unassembled WGS sequence"/>
</dbReference>
<dbReference type="RefSeq" id="WP_168872889.1">
    <property type="nucleotide sequence ID" value="NZ_JABAIA010000002.1"/>
</dbReference>
<keyword evidence="2" id="KW-1185">Reference proteome</keyword>
<gene>
    <name evidence="1" type="ORF">HGH92_21980</name>
</gene>
<accession>A0A847RV91</accession>
<evidence type="ECO:0000313" key="1">
    <source>
        <dbReference type="EMBL" id="NLR66993.1"/>
    </source>
</evidence>
<reference evidence="1 2" key="1">
    <citation type="submission" date="2020-04" db="EMBL/GenBank/DDBJ databases">
        <authorList>
            <person name="Yin C."/>
        </authorList>
    </citation>
    <scope>NUCLEOTIDE SEQUENCE [LARGE SCALE GENOMIC DNA]</scope>
    <source>
        <strain evidence="1 2">Ae27</strain>
    </source>
</reference>
<dbReference type="InterPro" id="IPR058238">
    <property type="entry name" value="Lant_leader_dom"/>
</dbReference>
<dbReference type="AlphaFoldDB" id="A0A847RV91"/>
<proteinExistence type="predicted"/>
<sequence length="59" mass="6507">MKKKTIDLAKKLTLAKATVASLTVKQQVGLKGGRLSTNCDTYDPQWTCESHPRPTNVCM</sequence>
<protein>
    <submittedName>
        <fullName evidence="1">Uncharacterized protein</fullName>
    </submittedName>
</protein>
<dbReference type="NCBIfam" id="NF038153">
    <property type="entry name" value="lant_leader_L1a"/>
    <property type="match status" value="1"/>
</dbReference>